<sequence>MIRTAAPLFLGLLLSAGLAGCTGEPAPAPTPDVPVVEWPDDPAPVAAENPAPAVPDDDPAPVVRPVDREPPLPGAAVLAGAGLTQLAGDRLTVVTDRPEHATGLPALIEAAWPAWVDYFGAPPPRRNAGDAEADPLMTAFLMAEPDRFRSAGVFPDDLPPFLTGRQRGRRFWMYDVEEEYFRRSLTLHEATHVFMGLHVDRRNAGPLWYLEGMAERFGAHRIEPDGSLKVRVIPGDEAAAGGWDRLERIRADVQADSIPSIDEIASLSDADFLDGDRGYAWSWALVTFLDAHPAYAETFRTLSDPGRRGDLSVFNPVRRQIDAEWPAFATELVPGYDVAANAVQFRSKLVQAPAPVSADQGWQAFGSVRKGQTVTVNAAGRFTLADDPKPWESTADGISFDYHRGQPIGQLQAAVLADAPAPPIGLAEPIPVGAEGSFVAPRDGTLYLRINDRPDRRADNRGGVTALIELE</sequence>
<feature type="compositionally biased region" description="Low complexity" evidence="1">
    <location>
        <begin position="33"/>
        <end position="51"/>
    </location>
</feature>
<dbReference type="Proteomes" id="UP000609651">
    <property type="component" value="Unassembled WGS sequence"/>
</dbReference>
<feature type="region of interest" description="Disordered" evidence="1">
    <location>
        <begin position="25"/>
        <end position="58"/>
    </location>
</feature>
<feature type="signal peptide" evidence="2">
    <location>
        <begin position="1"/>
        <end position="19"/>
    </location>
</feature>
<dbReference type="Gene3D" id="2.60.120.430">
    <property type="entry name" value="Galactose-binding lectin"/>
    <property type="match status" value="1"/>
</dbReference>
<proteinExistence type="predicted"/>
<dbReference type="PROSITE" id="PS51257">
    <property type="entry name" value="PROKAR_LIPOPROTEIN"/>
    <property type="match status" value="1"/>
</dbReference>
<feature type="chain" id="PRO_5046443236" description="DUF1570 domain-containing protein" evidence="2">
    <location>
        <begin position="20"/>
        <end position="471"/>
    </location>
</feature>
<evidence type="ECO:0000313" key="3">
    <source>
        <dbReference type="EMBL" id="NNJ27137.1"/>
    </source>
</evidence>
<evidence type="ECO:0000256" key="2">
    <source>
        <dbReference type="SAM" id="SignalP"/>
    </source>
</evidence>
<evidence type="ECO:0008006" key="5">
    <source>
        <dbReference type="Google" id="ProtNLM"/>
    </source>
</evidence>
<comment type="caution">
    <text evidence="3">The sequence shown here is derived from an EMBL/GenBank/DDBJ whole genome shotgun (WGS) entry which is preliminary data.</text>
</comment>
<keyword evidence="4" id="KW-1185">Reference proteome</keyword>
<reference evidence="3 4" key="1">
    <citation type="journal article" date="2020" name="Syst. Appl. Microbiol.">
        <title>Alienimonas chondri sp. nov., a novel planctomycete isolated from the biofilm of the red alga Chondrus crispus.</title>
        <authorList>
            <person name="Vitorino I."/>
            <person name="Albuquerque L."/>
            <person name="Wiegand S."/>
            <person name="Kallscheuer N."/>
            <person name="da Costa M.S."/>
            <person name="Lobo-da-Cunha A."/>
            <person name="Jogler C."/>
            <person name="Lage O.M."/>
        </authorList>
    </citation>
    <scope>NUCLEOTIDE SEQUENCE [LARGE SCALE GENOMIC DNA]</scope>
    <source>
        <strain evidence="3 4">LzC2</strain>
    </source>
</reference>
<name>A0ABX1VIT2_9PLAN</name>
<keyword evidence="2" id="KW-0732">Signal</keyword>
<gene>
    <name evidence="3" type="ORF">LzC2_32360</name>
</gene>
<accession>A0ABX1VIT2</accession>
<organism evidence="3 4">
    <name type="scientific">Alienimonas chondri</name>
    <dbReference type="NCBI Taxonomy" id="2681879"/>
    <lineage>
        <taxon>Bacteria</taxon>
        <taxon>Pseudomonadati</taxon>
        <taxon>Planctomycetota</taxon>
        <taxon>Planctomycetia</taxon>
        <taxon>Planctomycetales</taxon>
        <taxon>Planctomycetaceae</taxon>
        <taxon>Alienimonas</taxon>
    </lineage>
</organism>
<dbReference type="EMBL" id="WTPX01000124">
    <property type="protein sequence ID" value="NNJ27137.1"/>
    <property type="molecule type" value="Genomic_DNA"/>
</dbReference>
<dbReference type="RefSeq" id="WP_171188869.1">
    <property type="nucleotide sequence ID" value="NZ_WTPX01000124.1"/>
</dbReference>
<evidence type="ECO:0000256" key="1">
    <source>
        <dbReference type="SAM" id="MobiDB-lite"/>
    </source>
</evidence>
<evidence type="ECO:0000313" key="4">
    <source>
        <dbReference type="Proteomes" id="UP000609651"/>
    </source>
</evidence>
<protein>
    <recommendedName>
        <fullName evidence="5">DUF1570 domain-containing protein</fullName>
    </recommendedName>
</protein>